<comment type="caution">
    <text evidence="1">The sequence shown here is derived from an EMBL/GenBank/DDBJ whole genome shotgun (WGS) entry which is preliminary data.</text>
</comment>
<name>A0ACC1TGI2_9AGAR</name>
<reference evidence="1" key="1">
    <citation type="submission" date="2022-09" db="EMBL/GenBank/DDBJ databases">
        <title>A Global Phylogenomic Analysis of the Shiitake Genus Lentinula.</title>
        <authorList>
            <consortium name="DOE Joint Genome Institute"/>
            <person name="Sierra-Patev S."/>
            <person name="Min B."/>
            <person name="Naranjo-Ortiz M."/>
            <person name="Looney B."/>
            <person name="Konkel Z."/>
            <person name="Slot J.C."/>
            <person name="Sakamoto Y."/>
            <person name="Steenwyk J.L."/>
            <person name="Rokas A."/>
            <person name="Carro J."/>
            <person name="Camarero S."/>
            <person name="Ferreira P."/>
            <person name="Molpeceres G."/>
            <person name="Ruiz-Duenas F.J."/>
            <person name="Serrano A."/>
            <person name="Henrissat B."/>
            <person name="Drula E."/>
            <person name="Hughes K.W."/>
            <person name="Mata J.L."/>
            <person name="Ishikawa N.K."/>
            <person name="Vargas-Isla R."/>
            <person name="Ushijima S."/>
            <person name="Smith C.A."/>
            <person name="Ahrendt S."/>
            <person name="Andreopoulos W."/>
            <person name="He G."/>
            <person name="Labutti K."/>
            <person name="Lipzen A."/>
            <person name="Ng V."/>
            <person name="Riley R."/>
            <person name="Sandor L."/>
            <person name="Barry K."/>
            <person name="Martinez A.T."/>
            <person name="Xiao Y."/>
            <person name="Gibbons J.G."/>
            <person name="Terashima K."/>
            <person name="Grigoriev I.V."/>
            <person name="Hibbett D.S."/>
        </authorList>
    </citation>
    <scope>NUCLEOTIDE SEQUENCE</scope>
    <source>
        <strain evidence="1">TMI1499</strain>
    </source>
</reference>
<evidence type="ECO:0000313" key="2">
    <source>
        <dbReference type="Proteomes" id="UP001163835"/>
    </source>
</evidence>
<sequence>MQGKEDLLPDAGWPSTVKRGGSNLTGERLAVLESQVAQLLADNQQLRDGPVKANTYHRHFNRKLDWLITDAARRRRTPPELLEAGPSGLSEKRRRVMDSDKEEEHEREKEMEEDGEGEEEVVVEKETAPTEAQSEKGKERAVE</sequence>
<keyword evidence="2" id="KW-1185">Reference proteome</keyword>
<dbReference type="Proteomes" id="UP001163835">
    <property type="component" value="Unassembled WGS sequence"/>
</dbReference>
<organism evidence="1 2">
    <name type="scientific">Lentinula aff. lateritia</name>
    <dbReference type="NCBI Taxonomy" id="2804960"/>
    <lineage>
        <taxon>Eukaryota</taxon>
        <taxon>Fungi</taxon>
        <taxon>Dikarya</taxon>
        <taxon>Basidiomycota</taxon>
        <taxon>Agaricomycotina</taxon>
        <taxon>Agaricomycetes</taxon>
        <taxon>Agaricomycetidae</taxon>
        <taxon>Agaricales</taxon>
        <taxon>Marasmiineae</taxon>
        <taxon>Omphalotaceae</taxon>
        <taxon>Lentinula</taxon>
    </lineage>
</organism>
<evidence type="ECO:0000313" key="1">
    <source>
        <dbReference type="EMBL" id="KAJ3803655.1"/>
    </source>
</evidence>
<dbReference type="EMBL" id="MU797090">
    <property type="protein sequence ID" value="KAJ3803655.1"/>
    <property type="molecule type" value="Genomic_DNA"/>
</dbReference>
<gene>
    <name evidence="1" type="ORF">F5876DRAFT_84789</name>
</gene>
<protein>
    <submittedName>
        <fullName evidence="1">Uncharacterized protein</fullName>
    </submittedName>
</protein>
<accession>A0ACC1TGI2</accession>
<proteinExistence type="predicted"/>